<protein>
    <submittedName>
        <fullName evidence="1">Uncharacterized protein</fullName>
    </submittedName>
</protein>
<reference evidence="1 2" key="1">
    <citation type="submission" date="2018-06" db="EMBL/GenBank/DDBJ databases">
        <title>Comparative genomics of Bradyrhizobium nodulating Arachidis hypogaea.</title>
        <authorList>
            <person name="Li Y."/>
        </authorList>
    </citation>
    <scope>NUCLEOTIDE SEQUENCE [LARGE SCALE GENOMIC DNA]</scope>
    <source>
        <strain evidence="1 2">CCBAU 051107</strain>
    </source>
</reference>
<gene>
    <name evidence="1" type="ORF">WN72_11240</name>
</gene>
<evidence type="ECO:0000313" key="1">
    <source>
        <dbReference type="EMBL" id="QOZ66823.1"/>
    </source>
</evidence>
<organism evidence="1 2">
    <name type="scientific">Bradyrhizobium arachidis</name>
    <dbReference type="NCBI Taxonomy" id="858423"/>
    <lineage>
        <taxon>Bacteria</taxon>
        <taxon>Pseudomonadati</taxon>
        <taxon>Pseudomonadota</taxon>
        <taxon>Alphaproteobacteria</taxon>
        <taxon>Hyphomicrobiales</taxon>
        <taxon>Nitrobacteraceae</taxon>
        <taxon>Bradyrhizobium</taxon>
    </lineage>
</organism>
<proteinExistence type="predicted"/>
<name>A0AAE7NIQ7_9BRAD</name>
<accession>A0AAE7NIQ7</accession>
<dbReference type="Proteomes" id="UP000594015">
    <property type="component" value="Chromosome"/>
</dbReference>
<dbReference type="SUPFAM" id="SSF56349">
    <property type="entry name" value="DNA breaking-rejoining enzymes"/>
    <property type="match status" value="1"/>
</dbReference>
<dbReference type="GO" id="GO:0003677">
    <property type="term" value="F:DNA binding"/>
    <property type="evidence" value="ECO:0007669"/>
    <property type="project" value="InterPro"/>
</dbReference>
<dbReference type="AlphaFoldDB" id="A0AAE7NIQ7"/>
<dbReference type="KEGG" id="barh:WN72_11240"/>
<sequence length="184" mass="20475">MEAYEVARNADAKPIEIGAKRTVQGTVNAALIGYYASGAFAALAPTTRSNRRAILESFRNDHGDKRVASMHGVALQNIIKGKTPAAQLNWRKAMRGFVDYCLAHKPVKANPLSEVKLTKLKTKDWHTWESSECAQFEEHHQLGSRARLAYELLLQAGQSRRDVVMMGRQHIRNGIMTTEDGCAI</sequence>
<dbReference type="InterPro" id="IPR011010">
    <property type="entry name" value="DNA_brk_join_enz"/>
</dbReference>
<evidence type="ECO:0000313" key="2">
    <source>
        <dbReference type="Proteomes" id="UP000594015"/>
    </source>
</evidence>
<dbReference type="EMBL" id="CP030050">
    <property type="protein sequence ID" value="QOZ66823.1"/>
    <property type="molecule type" value="Genomic_DNA"/>
</dbReference>